<dbReference type="EMBL" id="CAJOBR010025458">
    <property type="protein sequence ID" value="CAF4966493.1"/>
    <property type="molecule type" value="Genomic_DNA"/>
</dbReference>
<keyword evidence="2 4" id="KW-0863">Zinc-finger</keyword>
<feature type="compositionally biased region" description="Basic and acidic residues" evidence="5">
    <location>
        <begin position="12"/>
        <end position="21"/>
    </location>
</feature>
<evidence type="ECO:0000313" key="13">
    <source>
        <dbReference type="Proteomes" id="UP000663873"/>
    </source>
</evidence>
<dbReference type="GO" id="GO:0008270">
    <property type="term" value="F:zinc ion binding"/>
    <property type="evidence" value="ECO:0007669"/>
    <property type="project" value="UniProtKB-KW"/>
</dbReference>
<evidence type="ECO:0000313" key="11">
    <source>
        <dbReference type="EMBL" id="CAF4966493.1"/>
    </source>
</evidence>
<keyword evidence="13" id="KW-1185">Reference proteome</keyword>
<sequence length="95" mass="10561">ARSGTPAASPARNEHRTEKKEDTWKCDECSATNLTSAKRCSCCGEPRFAAFSASTAQIQRQEVLTTADYNQNVSSMRPSRVDGYQSLYPRIHGKF</sequence>
<dbReference type="Proteomes" id="UP000663833">
    <property type="component" value="Unassembled WGS sequence"/>
</dbReference>
<keyword evidence="1" id="KW-0479">Metal-binding</keyword>
<dbReference type="Proteomes" id="UP000663851">
    <property type="component" value="Unassembled WGS sequence"/>
</dbReference>
<dbReference type="InterPro" id="IPR036443">
    <property type="entry name" value="Znf_RanBP2_sf"/>
</dbReference>
<reference evidence="8" key="1">
    <citation type="submission" date="2021-02" db="EMBL/GenBank/DDBJ databases">
        <authorList>
            <person name="Nowell W R."/>
        </authorList>
    </citation>
    <scope>NUCLEOTIDE SEQUENCE</scope>
</reference>
<dbReference type="Proteomes" id="UP000663873">
    <property type="component" value="Unassembled WGS sequence"/>
</dbReference>
<evidence type="ECO:0000256" key="4">
    <source>
        <dbReference type="PROSITE-ProRule" id="PRU00322"/>
    </source>
</evidence>
<comment type="caution">
    <text evidence="8">The sequence shown here is derived from an EMBL/GenBank/DDBJ whole genome shotgun (WGS) entry which is preliminary data.</text>
</comment>
<dbReference type="Proteomes" id="UP000663848">
    <property type="component" value="Unassembled WGS sequence"/>
</dbReference>
<evidence type="ECO:0000313" key="8">
    <source>
        <dbReference type="EMBL" id="CAF3654881.1"/>
    </source>
</evidence>
<dbReference type="InterPro" id="IPR001876">
    <property type="entry name" value="Znf_RanBP2"/>
</dbReference>
<accession>A0A818RB94</accession>
<dbReference type="AlphaFoldDB" id="A0A818RB94"/>
<evidence type="ECO:0000256" key="1">
    <source>
        <dbReference type="ARBA" id="ARBA00022723"/>
    </source>
</evidence>
<dbReference type="EMBL" id="CAJNYD010002275">
    <property type="protein sequence ID" value="CAF3408874.1"/>
    <property type="molecule type" value="Genomic_DNA"/>
</dbReference>
<dbReference type="EMBL" id="CAJNYT010004338">
    <property type="protein sequence ID" value="CAF3654881.1"/>
    <property type="molecule type" value="Genomic_DNA"/>
</dbReference>
<evidence type="ECO:0000256" key="5">
    <source>
        <dbReference type="SAM" id="MobiDB-lite"/>
    </source>
</evidence>
<dbReference type="EMBL" id="CAJOBO010009743">
    <property type="protein sequence ID" value="CAF4594354.1"/>
    <property type="molecule type" value="Genomic_DNA"/>
</dbReference>
<keyword evidence="3" id="KW-0862">Zinc</keyword>
<dbReference type="PROSITE" id="PS01358">
    <property type="entry name" value="ZF_RANBP2_1"/>
    <property type="match status" value="1"/>
</dbReference>
<evidence type="ECO:0000313" key="7">
    <source>
        <dbReference type="EMBL" id="CAF3408874.1"/>
    </source>
</evidence>
<proteinExistence type="predicted"/>
<dbReference type="EMBL" id="CAJOBP010032777">
    <property type="protein sequence ID" value="CAF4681401.1"/>
    <property type="molecule type" value="Genomic_DNA"/>
</dbReference>
<evidence type="ECO:0000256" key="2">
    <source>
        <dbReference type="ARBA" id="ARBA00022771"/>
    </source>
</evidence>
<evidence type="ECO:0000313" key="12">
    <source>
        <dbReference type="Proteomes" id="UP000663872"/>
    </source>
</evidence>
<protein>
    <recommendedName>
        <fullName evidence="6">RanBP2-type domain-containing protein</fullName>
    </recommendedName>
</protein>
<dbReference type="Gene3D" id="4.10.1060.10">
    <property type="entry name" value="Zinc finger, RanBP2-type"/>
    <property type="match status" value="1"/>
</dbReference>
<dbReference type="Proteomes" id="UP000663872">
    <property type="component" value="Unassembled WGS sequence"/>
</dbReference>
<feature type="non-terminal residue" evidence="8">
    <location>
        <position position="1"/>
    </location>
</feature>
<dbReference type="SUPFAM" id="SSF90209">
    <property type="entry name" value="Ran binding protein zinc finger-like"/>
    <property type="match status" value="1"/>
</dbReference>
<evidence type="ECO:0000313" key="10">
    <source>
        <dbReference type="EMBL" id="CAF4681401.1"/>
    </source>
</evidence>
<gene>
    <name evidence="8" type="ORF">GRG538_LOCUS25402</name>
    <name evidence="9" type="ORF">HFQ381_LOCUS33196</name>
    <name evidence="7" type="ORF">LUA448_LOCUS18314</name>
    <name evidence="11" type="ORF">QYT958_LOCUS34787</name>
    <name evidence="10" type="ORF">UJA718_LOCUS35267</name>
</gene>
<evidence type="ECO:0000259" key="6">
    <source>
        <dbReference type="PROSITE" id="PS50199"/>
    </source>
</evidence>
<name>A0A818RB94_9BILA</name>
<feature type="region of interest" description="Disordered" evidence="5">
    <location>
        <begin position="1"/>
        <end position="21"/>
    </location>
</feature>
<evidence type="ECO:0000256" key="3">
    <source>
        <dbReference type="ARBA" id="ARBA00022833"/>
    </source>
</evidence>
<feature type="domain" description="RanBP2-type" evidence="6">
    <location>
        <begin position="20"/>
        <end position="49"/>
    </location>
</feature>
<evidence type="ECO:0000313" key="9">
    <source>
        <dbReference type="EMBL" id="CAF4594354.1"/>
    </source>
</evidence>
<organism evidence="8 12">
    <name type="scientific">Rotaria socialis</name>
    <dbReference type="NCBI Taxonomy" id="392032"/>
    <lineage>
        <taxon>Eukaryota</taxon>
        <taxon>Metazoa</taxon>
        <taxon>Spiralia</taxon>
        <taxon>Gnathifera</taxon>
        <taxon>Rotifera</taxon>
        <taxon>Eurotatoria</taxon>
        <taxon>Bdelloidea</taxon>
        <taxon>Philodinida</taxon>
        <taxon>Philodinidae</taxon>
        <taxon>Rotaria</taxon>
    </lineage>
</organism>
<dbReference type="PROSITE" id="PS50199">
    <property type="entry name" value="ZF_RANBP2_2"/>
    <property type="match status" value="1"/>
</dbReference>